<organism evidence="1 3">
    <name type="scientific">Xenorhabdus doucetiae</name>
    <dbReference type="NCBI Taxonomy" id="351671"/>
    <lineage>
        <taxon>Bacteria</taxon>
        <taxon>Pseudomonadati</taxon>
        <taxon>Pseudomonadota</taxon>
        <taxon>Gammaproteobacteria</taxon>
        <taxon>Enterobacterales</taxon>
        <taxon>Morganellaceae</taxon>
        <taxon>Xenorhabdus</taxon>
    </lineage>
</organism>
<dbReference type="KEGG" id="xdo:XDD1_1955"/>
<dbReference type="InterPro" id="IPR051082">
    <property type="entry name" value="Pentapeptide-BTB/POZ_domain"/>
</dbReference>
<dbReference type="STRING" id="351671.XDD1_1955"/>
<dbReference type="OrthoDB" id="156143at2"/>
<dbReference type="EMBL" id="FO704550">
    <property type="protein sequence ID" value="CDG17654.1"/>
    <property type="molecule type" value="Genomic_DNA"/>
</dbReference>
<reference evidence="1 3" key="1">
    <citation type="submission" date="2013-07" db="EMBL/GenBank/DDBJ databases">
        <authorList>
            <person name="Genoscope - CEA"/>
        </authorList>
    </citation>
    <scope>NUCLEOTIDE SEQUENCE [LARGE SCALE GENOMIC DNA]</scope>
    <source>
        <strain evidence="1">FRM16</strain>
        <strain evidence="3">FRM16 / DSM 17909</strain>
    </source>
</reference>
<gene>
    <name evidence="2" type="ORF">LY16_00946</name>
    <name evidence="1" type="ORF">XDD1_1955</name>
</gene>
<dbReference type="EMBL" id="VNHN01000011">
    <property type="protein sequence ID" value="TYP11589.1"/>
    <property type="molecule type" value="Genomic_DNA"/>
</dbReference>
<evidence type="ECO:0000313" key="3">
    <source>
        <dbReference type="Proteomes" id="UP000032721"/>
    </source>
</evidence>
<dbReference type="Pfam" id="PF00805">
    <property type="entry name" value="Pentapeptide"/>
    <property type="match status" value="7"/>
</dbReference>
<evidence type="ECO:0000313" key="1">
    <source>
        <dbReference type="EMBL" id="CDG17654.1"/>
    </source>
</evidence>
<reference evidence="2 4" key="2">
    <citation type="submission" date="2019-07" db="EMBL/GenBank/DDBJ databases">
        <title>Genomic Encyclopedia of Type Strains, Phase I: the one thousand microbial genomes (KMG-I) project.</title>
        <authorList>
            <person name="Kyrpides N."/>
        </authorList>
    </citation>
    <scope>NUCLEOTIDE SEQUENCE [LARGE SCALE GENOMIC DNA]</scope>
    <source>
        <strain evidence="2 4">DSM 17909</strain>
    </source>
</reference>
<accession>A0A068QS87</accession>
<name>A0A068QS87_9GAMM</name>
<protein>
    <submittedName>
        <fullName evidence="2">Uncharacterized protein YjbI with pentapeptide repeats</fullName>
    </submittedName>
</protein>
<dbReference type="AlphaFoldDB" id="A0A068QS87"/>
<dbReference type="Pfam" id="PF13599">
    <property type="entry name" value="Pentapeptide_4"/>
    <property type="match status" value="1"/>
</dbReference>
<sequence length="824" mass="87936">MSESRSFAGKWQFAAASGQLITVQADGTLSLSAKQSGAINQMINAYGVTGFWLQAGNGRYLAASGNTPQANQPRDGTVAEIRLEEVGGSGFRLRRISNGGDSYLVVQQSGLIWQAVTSSPPLSAQFTRTVVTKSLEYLKDWGAMGADLRFAYLAEENLNEMVMMAVDLSNADLRGSTLLGADLTNVKVDDCNFSSCDLSKTDLTHVHGKNALFEKCIVGSDTNMPDAELPNAIFRGCKSSGGQPVLNRLKAPGANFSGALLPSVIMENADLSQANLVNVDLSGASLASCNFTGAIMTLVNLQNTTLQTSNFSQATLVGTDFTGANINHVNFSGANLTNARLSLTTGYSQLNLSDSTLLATVLTGMDLVDATITAKTNFTQAQMDGVNLSKQKLDQVVFLMASMKKVNLDYTSLNGAVLVGANLAGATVLGNVSLVGANLSNASLENINLTGAQFGALSTVAHLDETDAQSLDNQQLPEQLYQMLYQGKMLINGQAEVLVRQPGQNWLVEHEGRPLFIHRQDEQLDVAQDNGGNAAILANTFMPNAILTGANLYAVDMSGAHWYGSNARANNANLEQVNLSKANLATMDFTQARLYGANLAYANLVNTNFSKAMLEPTQGLKPASLAFASIQGTIFTEAKLTGANLTNGAVALPFEEAGKKLTGVPLFSAALELVSSLDSGVISKELRQVFTDNGYNLLPNAKIIEKQKDQYWIISNQPQDTDLSYRGYCNFVVIRVSEVGNNHLQVCGGSPLRIIRVAADNTLQPINVAFGVTIDITQAMDDATTCPSGLRYQLLNTGISYQSLMTPGLPPHPPRCIPSPTTWC</sequence>
<dbReference type="InterPro" id="IPR001646">
    <property type="entry name" value="5peptide_repeat"/>
</dbReference>
<keyword evidence="4" id="KW-1185">Reference proteome</keyword>
<dbReference type="HOGENOM" id="CLU_343534_0_0_6"/>
<evidence type="ECO:0000313" key="4">
    <source>
        <dbReference type="Proteomes" id="UP000324170"/>
    </source>
</evidence>
<dbReference type="Proteomes" id="UP000032721">
    <property type="component" value="Chromosome"/>
</dbReference>
<evidence type="ECO:0000313" key="2">
    <source>
        <dbReference type="EMBL" id="TYP11589.1"/>
    </source>
</evidence>
<dbReference type="PANTHER" id="PTHR14136">
    <property type="entry name" value="BTB_POZ DOMAIN-CONTAINING PROTEIN KCTD9"/>
    <property type="match status" value="1"/>
</dbReference>
<dbReference type="Proteomes" id="UP000324170">
    <property type="component" value="Unassembled WGS sequence"/>
</dbReference>
<dbReference type="RefSeq" id="WP_045970507.1">
    <property type="nucleotide sequence ID" value="NZ_CAWMED010000001.1"/>
</dbReference>
<dbReference type="Gene3D" id="2.160.20.80">
    <property type="entry name" value="E3 ubiquitin-protein ligase SopA"/>
    <property type="match status" value="4"/>
</dbReference>
<dbReference type="PANTHER" id="PTHR14136:SF17">
    <property type="entry name" value="BTB_POZ DOMAIN-CONTAINING PROTEIN KCTD9"/>
    <property type="match status" value="1"/>
</dbReference>
<dbReference type="SUPFAM" id="SSF141571">
    <property type="entry name" value="Pentapeptide repeat-like"/>
    <property type="match status" value="4"/>
</dbReference>
<proteinExistence type="predicted"/>